<feature type="domain" description="TonB-dependent receptor plug" evidence="7">
    <location>
        <begin position="66"/>
        <end position="150"/>
    </location>
</feature>
<evidence type="ECO:0000256" key="5">
    <source>
        <dbReference type="SAM" id="MobiDB-lite"/>
    </source>
</evidence>
<keyword evidence="4" id="KW-0998">Cell outer membrane</keyword>
<gene>
    <name evidence="8" type="ORF">H8K52_03235</name>
</gene>
<dbReference type="Proteomes" id="UP000648257">
    <property type="component" value="Unassembled WGS sequence"/>
</dbReference>
<dbReference type="InterPro" id="IPR036942">
    <property type="entry name" value="Beta-barrel_TonB_sf"/>
</dbReference>
<name>A0ABR6X079_9BURK</name>
<proteinExistence type="inferred from homology"/>
<keyword evidence="3" id="KW-0472">Membrane</keyword>
<organism evidence="8 9">
    <name type="scientific">Undibacterium seohonense</name>
    <dbReference type="NCBI Taxonomy" id="1344950"/>
    <lineage>
        <taxon>Bacteria</taxon>
        <taxon>Pseudomonadati</taxon>
        <taxon>Pseudomonadota</taxon>
        <taxon>Betaproteobacteria</taxon>
        <taxon>Burkholderiales</taxon>
        <taxon>Oxalobacteraceae</taxon>
        <taxon>Undibacterium</taxon>
    </lineage>
</organism>
<dbReference type="InterPro" id="IPR012910">
    <property type="entry name" value="Plug_dom"/>
</dbReference>
<dbReference type="Gene3D" id="2.40.170.20">
    <property type="entry name" value="TonB-dependent receptor, beta-barrel domain"/>
    <property type="match status" value="1"/>
</dbReference>
<reference evidence="8 9" key="1">
    <citation type="submission" date="2020-08" db="EMBL/GenBank/DDBJ databases">
        <title>Novel species isolated from subtropical streams in China.</title>
        <authorList>
            <person name="Lu H."/>
        </authorList>
    </citation>
    <scope>NUCLEOTIDE SEQUENCE [LARGE SCALE GENOMIC DNA]</scope>
    <source>
        <strain evidence="8 9">KACC 16656</strain>
    </source>
</reference>
<dbReference type="EMBL" id="JACOFW010000002">
    <property type="protein sequence ID" value="MBC3806360.1"/>
    <property type="molecule type" value="Genomic_DNA"/>
</dbReference>
<sequence>MRKLNVICGLLLCCTPAWSQNLSTATQKSADNTIDKRADKIEPQKVTINAAQTDIAASRDFAAGKLIIGRQRIAESGLQNAAEMLKREPAVTVGKDGQIGLLGLPGYTQILLNGQNPVGRNPLDMDLSEIERIEIIKSATAQTGPFGIAGSINIITRKIARTKSQQVSAGVKDAAGAYGVNGAWSINEASLDSPWQSRLSVSVDRRHDKNPFVFVQNEGDSEQKAPAQFQGQGRTENILEGLSIESNFAYRFNTENTLSFNPSANYLKLDTQNEEDRYYANGTLWQILGNSNTKLLMLSAPLSWSRQVGEDGQLKVDVSASRNQVLTSSDSRNRLNAPSPMTSHSLSEDNTDTNTYRLNVNYVQSMEGGHELTTGLNWTKKVQNSTNHYWLNGRPDVSLAQFGAANRLDNAALRLFIQDEWRMNKTTAFNAGMSGEDSASDIREGPLVSRAHYRVWSPTFHFSKKVPGDIKRQFRLSLAKSFKAPYASSLMLRPNVNVLAPCSSYLVCPQNSLDTTDSAGNPGLQAERALALNLSYEHGLSDDSQIGFEVYARQIEQQFGRAISLETVAWSTLPRYVSRPVNIGDAQIVGASVDWTLALRDAWQTAPKIEVRGSVGRAHSVVSNLPAPYNHLEGQTPWRAKLGMTYDVTGVPLKINVDANWLPGDWIRNNLVQKTYESRHASYSANATWTASKTMKWIMSLNNLFAPTKYGIKEYIFEGNSGQKFIQRQSEKTSYTQLSVRVEIKL</sequence>
<dbReference type="SUPFAM" id="SSF56935">
    <property type="entry name" value="Porins"/>
    <property type="match status" value="1"/>
</dbReference>
<comment type="similarity">
    <text evidence="2">Belongs to the TonB-dependent receptor family.</text>
</comment>
<comment type="subcellular location">
    <subcellularLocation>
        <location evidence="1">Cell outer membrane</location>
    </subcellularLocation>
</comment>
<feature type="compositionally biased region" description="Polar residues" evidence="5">
    <location>
        <begin position="325"/>
        <end position="345"/>
    </location>
</feature>
<evidence type="ECO:0000256" key="4">
    <source>
        <dbReference type="ARBA" id="ARBA00023237"/>
    </source>
</evidence>
<keyword evidence="8" id="KW-0675">Receptor</keyword>
<dbReference type="Pfam" id="PF07715">
    <property type="entry name" value="Plug"/>
    <property type="match status" value="1"/>
</dbReference>
<keyword evidence="9" id="KW-1185">Reference proteome</keyword>
<protein>
    <submittedName>
        <fullName evidence="8">TonB-dependent receptor plug domain-containing protein</fullName>
    </submittedName>
</protein>
<comment type="caution">
    <text evidence="8">The sequence shown here is derived from an EMBL/GenBank/DDBJ whole genome shotgun (WGS) entry which is preliminary data.</text>
</comment>
<feature type="chain" id="PRO_5046068647" evidence="6">
    <location>
        <begin position="20"/>
        <end position="746"/>
    </location>
</feature>
<dbReference type="RefSeq" id="WP_186921376.1">
    <property type="nucleotide sequence ID" value="NZ_JACOFW010000002.1"/>
</dbReference>
<feature type="region of interest" description="Disordered" evidence="5">
    <location>
        <begin position="325"/>
        <end position="352"/>
    </location>
</feature>
<dbReference type="PANTHER" id="PTHR40980">
    <property type="entry name" value="PLUG DOMAIN-CONTAINING PROTEIN"/>
    <property type="match status" value="1"/>
</dbReference>
<evidence type="ECO:0000256" key="3">
    <source>
        <dbReference type="ARBA" id="ARBA00023136"/>
    </source>
</evidence>
<evidence type="ECO:0000256" key="1">
    <source>
        <dbReference type="ARBA" id="ARBA00004442"/>
    </source>
</evidence>
<evidence type="ECO:0000313" key="9">
    <source>
        <dbReference type="Proteomes" id="UP000648257"/>
    </source>
</evidence>
<accession>A0ABR6X079</accession>
<keyword evidence="6" id="KW-0732">Signal</keyword>
<dbReference type="Gene3D" id="2.170.130.10">
    <property type="entry name" value="TonB-dependent receptor, plug domain"/>
    <property type="match status" value="1"/>
</dbReference>
<evidence type="ECO:0000259" key="7">
    <source>
        <dbReference type="Pfam" id="PF07715"/>
    </source>
</evidence>
<dbReference type="PANTHER" id="PTHR40980:SF4">
    <property type="entry name" value="TONB-DEPENDENT RECEPTOR-LIKE BETA-BARREL DOMAIN-CONTAINING PROTEIN"/>
    <property type="match status" value="1"/>
</dbReference>
<evidence type="ECO:0000313" key="8">
    <source>
        <dbReference type="EMBL" id="MBC3806360.1"/>
    </source>
</evidence>
<feature type="signal peptide" evidence="6">
    <location>
        <begin position="1"/>
        <end position="19"/>
    </location>
</feature>
<dbReference type="InterPro" id="IPR037066">
    <property type="entry name" value="Plug_dom_sf"/>
</dbReference>
<evidence type="ECO:0000256" key="6">
    <source>
        <dbReference type="SAM" id="SignalP"/>
    </source>
</evidence>
<evidence type="ECO:0000256" key="2">
    <source>
        <dbReference type="ARBA" id="ARBA00009810"/>
    </source>
</evidence>